<dbReference type="Pfam" id="PF20729">
    <property type="entry name" value="PE-PGRS_C"/>
    <property type="match status" value="1"/>
</dbReference>
<dbReference type="AlphaFoldDB" id="A0A255DA50"/>
<dbReference type="Gene3D" id="2.40.70.10">
    <property type="entry name" value="Acid Proteases"/>
    <property type="match status" value="1"/>
</dbReference>
<dbReference type="Proteomes" id="UP000216063">
    <property type="component" value="Unassembled WGS sequence"/>
</dbReference>
<reference evidence="2 3" key="1">
    <citation type="submission" date="2017-07" db="EMBL/GenBank/DDBJ databases">
        <title>The new phylogeny of genus Mycobacterium.</title>
        <authorList>
            <person name="Tortoli E."/>
            <person name="Trovato A."/>
            <person name="Cirillo D.M."/>
        </authorList>
    </citation>
    <scope>NUCLEOTIDE SEQUENCE [LARGE SCALE GENOMIC DNA]</scope>
    <source>
        <strain evidence="2 3">ATCC 33027</strain>
    </source>
</reference>
<dbReference type="GO" id="GO:0004190">
    <property type="term" value="F:aspartic-type endopeptidase activity"/>
    <property type="evidence" value="ECO:0007669"/>
    <property type="project" value="InterPro"/>
</dbReference>
<feature type="domain" description="PE cleavage protein A C-terminal" evidence="1">
    <location>
        <begin position="83"/>
        <end position="345"/>
    </location>
</feature>
<dbReference type="NCBIfam" id="NF038019">
    <property type="entry name" value="PE_process_PecA"/>
    <property type="match status" value="1"/>
</dbReference>
<proteinExistence type="predicted"/>
<organism evidence="2 3">
    <name type="scientific">Mycolicibacterium sphagni</name>
    <dbReference type="NCBI Taxonomy" id="1786"/>
    <lineage>
        <taxon>Bacteria</taxon>
        <taxon>Bacillati</taxon>
        <taxon>Actinomycetota</taxon>
        <taxon>Actinomycetes</taxon>
        <taxon>Mycobacteriales</taxon>
        <taxon>Mycobacteriaceae</taxon>
        <taxon>Mycolicibacterium</taxon>
    </lineage>
</organism>
<keyword evidence="3" id="KW-1185">Reference proteome</keyword>
<dbReference type="InterPro" id="IPR021109">
    <property type="entry name" value="Peptidase_aspartic_dom_sf"/>
</dbReference>
<protein>
    <recommendedName>
        <fullName evidence="1">PE cleavage protein A C-terminal domain-containing protein</fullName>
    </recommendedName>
</protein>
<evidence type="ECO:0000313" key="2">
    <source>
        <dbReference type="EMBL" id="OYN75501.1"/>
    </source>
</evidence>
<accession>A0A255DA50</accession>
<comment type="caution">
    <text evidence="2">The sequence shown here is derived from an EMBL/GenBank/DDBJ whole genome shotgun (WGS) entry which is preliminary data.</text>
</comment>
<evidence type="ECO:0000313" key="3">
    <source>
        <dbReference type="Proteomes" id="UP000216063"/>
    </source>
</evidence>
<evidence type="ECO:0000259" key="1">
    <source>
        <dbReference type="Pfam" id="PF20729"/>
    </source>
</evidence>
<gene>
    <name evidence="2" type="ORF">CG716_25130</name>
</gene>
<dbReference type="EMBL" id="NOZR01000028">
    <property type="protein sequence ID" value="OYN75501.1"/>
    <property type="molecule type" value="Genomic_DNA"/>
</dbReference>
<name>A0A255DA50_9MYCO</name>
<sequence length="350" mass="34875">MTAAATPSALAHINTAVRPGALVKPATPPTPAASPLSAVVAVINHLIVGLGLDTRHPAAANANEPAVSATVVSANALSTTGSATVPLQVYSDTEPLVDISIDGGPTEPVLVDTGSEGLVVGLGNIGLLHLFSMGLPTGIGVSGYSGGLTYLYATFKTTVNFGNGIVTAPTSVDVALLSFPQSFASYSADDGATGVLGIGPNASGPGPSSVIAALPGNLSDGVLIDEPDGVLVFGPNPLSARASVSGAPNAQLQVKIGSGQLEPVSAIIDSGGVYGTVPSSLTGNVPAGTVISVYSGEGQTLLYSYTTDQTNTPTITSDDLLNTGYEPFAQQPVYFSYSPAGVGTTTFDYL</sequence>
<dbReference type="InterPro" id="IPR048054">
    <property type="entry name" value="PecA_C"/>
</dbReference>